<comment type="caution">
    <text evidence="2">The sequence shown here is derived from an EMBL/GenBank/DDBJ whole genome shotgun (WGS) entry which is preliminary data.</text>
</comment>
<protein>
    <submittedName>
        <fullName evidence="2">Uncharacterized protein</fullName>
    </submittedName>
</protein>
<organism evidence="2 3">
    <name type="scientific">Patella caerulea</name>
    <name type="common">Rayed Mediterranean limpet</name>
    <dbReference type="NCBI Taxonomy" id="87958"/>
    <lineage>
        <taxon>Eukaryota</taxon>
        <taxon>Metazoa</taxon>
        <taxon>Spiralia</taxon>
        <taxon>Lophotrochozoa</taxon>
        <taxon>Mollusca</taxon>
        <taxon>Gastropoda</taxon>
        <taxon>Patellogastropoda</taxon>
        <taxon>Patelloidea</taxon>
        <taxon>Patellidae</taxon>
        <taxon>Patella</taxon>
    </lineage>
</organism>
<accession>A0AAN8PQX8</accession>
<evidence type="ECO:0000313" key="3">
    <source>
        <dbReference type="Proteomes" id="UP001347796"/>
    </source>
</evidence>
<dbReference type="AlphaFoldDB" id="A0AAN8PQX8"/>
<feature type="region of interest" description="Disordered" evidence="1">
    <location>
        <begin position="51"/>
        <end position="96"/>
    </location>
</feature>
<keyword evidence="3" id="KW-1185">Reference proteome</keyword>
<gene>
    <name evidence="2" type="ORF">SNE40_014689</name>
</gene>
<sequence length="138" mass="15548">MTFWATPNPLRLPKTKTDHWSKMKIQNNFNEESGESAEVFGRHRIGDVSASWDPSTTLKHHKEMTRSSGPSNPLVDNLHPSAIPRSRSSLPPIKTSYNQRAKDGFRFWLIQKPIPTNFGKYGIGSYKTVLGIGNAPRT</sequence>
<dbReference type="EMBL" id="JAZGQO010000010">
    <property type="protein sequence ID" value="KAK6176396.1"/>
    <property type="molecule type" value="Genomic_DNA"/>
</dbReference>
<evidence type="ECO:0000313" key="2">
    <source>
        <dbReference type="EMBL" id="KAK6176396.1"/>
    </source>
</evidence>
<evidence type="ECO:0000256" key="1">
    <source>
        <dbReference type="SAM" id="MobiDB-lite"/>
    </source>
</evidence>
<name>A0AAN8PQX8_PATCE</name>
<dbReference type="Proteomes" id="UP001347796">
    <property type="component" value="Unassembled WGS sequence"/>
</dbReference>
<reference evidence="2 3" key="1">
    <citation type="submission" date="2024-01" db="EMBL/GenBank/DDBJ databases">
        <title>The genome of the rayed Mediterranean limpet Patella caerulea (Linnaeus, 1758).</title>
        <authorList>
            <person name="Anh-Thu Weber A."/>
            <person name="Halstead-Nussloch G."/>
        </authorList>
    </citation>
    <scope>NUCLEOTIDE SEQUENCE [LARGE SCALE GENOMIC DNA]</scope>
    <source>
        <strain evidence="2">AATW-2023a</strain>
        <tissue evidence="2">Whole specimen</tissue>
    </source>
</reference>
<proteinExistence type="predicted"/>